<gene>
    <name evidence="1" type="ORF">NCTC11296_01712</name>
    <name evidence="2" type="ORF">NCTC11296_02182</name>
    <name evidence="3" type="ORF">NCTC11296_03008</name>
</gene>
<dbReference type="EMBL" id="UGHK01000003">
    <property type="protein sequence ID" value="STO91879.1"/>
    <property type="molecule type" value="Genomic_DNA"/>
</dbReference>
<organism evidence="1 4">
    <name type="scientific">Avibacterium paragallinarum</name>
    <name type="common">Haemophilus gallinarum</name>
    <dbReference type="NCBI Taxonomy" id="728"/>
    <lineage>
        <taxon>Bacteria</taxon>
        <taxon>Pseudomonadati</taxon>
        <taxon>Pseudomonadota</taxon>
        <taxon>Gammaproteobacteria</taxon>
        <taxon>Pasteurellales</taxon>
        <taxon>Pasteurellaceae</taxon>
        <taxon>Avibacterium</taxon>
    </lineage>
</organism>
<dbReference type="EMBL" id="UGHK01000002">
    <property type="protein sequence ID" value="STO72258.1"/>
    <property type="molecule type" value="Genomic_DNA"/>
</dbReference>
<protein>
    <submittedName>
        <fullName evidence="1">Uncharacterized protein</fullName>
    </submittedName>
</protein>
<evidence type="ECO:0000313" key="2">
    <source>
        <dbReference type="EMBL" id="STO72258.1"/>
    </source>
</evidence>
<dbReference type="RefSeq" id="WP_017807331.1">
    <property type="nucleotide sequence ID" value="NZ_PQVK01000004.1"/>
</dbReference>
<name>A0A377IAM4_AVIPA</name>
<evidence type="ECO:0000313" key="3">
    <source>
        <dbReference type="EMBL" id="STO91879.1"/>
    </source>
</evidence>
<dbReference type="AlphaFoldDB" id="A0A377IAM4"/>
<sequence>MMTEQQFDKDTWCTPKYVFDWLLQRSVTLDFVKKCGGYGN</sequence>
<proteinExistence type="predicted"/>
<reference evidence="1 4" key="1">
    <citation type="submission" date="2018-06" db="EMBL/GenBank/DDBJ databases">
        <authorList>
            <consortium name="Pathogen Informatics"/>
            <person name="Doyle S."/>
        </authorList>
    </citation>
    <scope>NUCLEOTIDE SEQUENCE [LARGE SCALE GENOMIC DNA]</scope>
    <source>
        <strain evidence="1 4">NCTC11296</strain>
    </source>
</reference>
<evidence type="ECO:0000313" key="1">
    <source>
        <dbReference type="EMBL" id="STO71799.1"/>
    </source>
</evidence>
<accession>A0A377IAM4</accession>
<evidence type="ECO:0000313" key="4">
    <source>
        <dbReference type="Proteomes" id="UP000254465"/>
    </source>
</evidence>
<dbReference type="Proteomes" id="UP000254465">
    <property type="component" value="Unassembled WGS sequence"/>
</dbReference>
<dbReference type="EMBL" id="UGHK01000002">
    <property type="protein sequence ID" value="STO71799.1"/>
    <property type="molecule type" value="Genomic_DNA"/>
</dbReference>